<dbReference type="PANTHER" id="PTHR47154">
    <property type="entry name" value="G-PROTEIN COUPLED RECEPTOR MTH-RELATED"/>
    <property type="match status" value="1"/>
</dbReference>
<evidence type="ECO:0000256" key="3">
    <source>
        <dbReference type="ARBA" id="ARBA00022692"/>
    </source>
</evidence>
<feature type="transmembrane region" description="Helical" evidence="10">
    <location>
        <begin position="549"/>
        <end position="569"/>
    </location>
</feature>
<name>A0AAW2EUZ6_9HYME</name>
<dbReference type="SUPFAM" id="SSF63877">
    <property type="entry name" value="Methuselah ectodomain"/>
    <property type="match status" value="1"/>
</dbReference>
<reference evidence="13 14" key="1">
    <citation type="submission" date="2023-03" db="EMBL/GenBank/DDBJ databases">
        <title>High recombination rates correlate with genetic variation in Cardiocondyla obscurior ants.</title>
        <authorList>
            <person name="Errbii M."/>
        </authorList>
    </citation>
    <scope>NUCLEOTIDE SEQUENCE [LARGE SCALE GENOMIC DNA]</scope>
    <source>
        <strain evidence="13">Alpha-2009</strain>
        <tissue evidence="13">Whole body</tissue>
    </source>
</reference>
<feature type="domain" description="G-protein coupled receptors family 2 profile 2" evidence="12">
    <location>
        <begin position="380"/>
        <end position="662"/>
    </location>
</feature>
<evidence type="ECO:0000259" key="12">
    <source>
        <dbReference type="PROSITE" id="PS50261"/>
    </source>
</evidence>
<dbReference type="GO" id="GO:0007166">
    <property type="term" value="P:cell surface receptor signaling pathway"/>
    <property type="evidence" value="ECO:0007669"/>
    <property type="project" value="InterPro"/>
</dbReference>
<feature type="transmembrane region" description="Helical" evidence="10">
    <location>
        <begin position="417"/>
        <end position="437"/>
    </location>
</feature>
<dbReference type="InterPro" id="IPR017981">
    <property type="entry name" value="GPCR_2-like_7TM"/>
</dbReference>
<dbReference type="Pfam" id="PF06652">
    <property type="entry name" value="Methuselah_N"/>
    <property type="match status" value="1"/>
</dbReference>
<evidence type="ECO:0000313" key="13">
    <source>
        <dbReference type="EMBL" id="KAL0105697.1"/>
    </source>
</evidence>
<sequence length="713" mass="81251">MAAPRFIRLGLVLFLMKVSSGTYLAKCCPPGEIFSGHSTVECVSKPRNAMELYVRQWNTTAEGIPQCDEPEDLMTTKFDDLDSNNFLEVPACLEILHEQVAGGIAVIVVHCRSNKDRQMKAINEFLPQLAYVRKCCPNDTIFDSRTKACVPRSNESVSLAEFLRSKSADTELVVVATEGSPTCKKPIVDYVIGENDIILRNNTYSVMVPTFRNNFIKEELFVAEDTACFDMTLNRTLVARVCRDPGFCNDNACIRKCCAENEFFYADGCNKLPVPDEPTEFHVALANAVNQTKSSTFAVTKDYGVLIGKPCKYGMYPVDPKEEEWLLTSEGHVFVQDYAVYDQNKYCMDIFYSKLIPERNFYLFICFDNPNATKEANLVRLRMNTALELTSCAFLLMTLLVYVCLPSLQNLHGKTLMCHVSSLLLAFICLAVITWITPVDPEEELDTTTCKALAYTTLFSFLSAFSWLNVMCFDIWWTFGVLRGSTITEAREHRKKFMLYCLYAWGLSFLILILAIVADSTDILPNYLQPDIGNSNCWFTHSRNAYGELTFFIGPVMILLISNVVFFVLTATHCNKVKAEIKRVTTNPMDPRNKRFRSDRKRFIMNVKLFIVMGMSWICEVVSFFLTKYLNYEHWHHIFFYTTDVFNCLQGLLIFILFVLKSRVYQALRRRFKLDSKKKPTGNATTTLHDPYRVRKSTSSSTLTTAFAISSAP</sequence>
<evidence type="ECO:0000256" key="4">
    <source>
        <dbReference type="ARBA" id="ARBA00022729"/>
    </source>
</evidence>
<keyword evidence="5 10" id="KW-1133">Transmembrane helix</keyword>
<dbReference type="PANTHER" id="PTHR47154:SF2">
    <property type="entry name" value="G-PROTEIN COUPLED RECEPTOR MTH-RELATED"/>
    <property type="match status" value="1"/>
</dbReference>
<feature type="transmembrane region" description="Helical" evidence="10">
    <location>
        <begin position="497"/>
        <end position="518"/>
    </location>
</feature>
<evidence type="ECO:0000256" key="9">
    <source>
        <dbReference type="ARBA" id="ARBA00023224"/>
    </source>
</evidence>
<feature type="transmembrane region" description="Helical" evidence="10">
    <location>
        <begin position="603"/>
        <end position="626"/>
    </location>
</feature>
<feature type="signal peptide" evidence="11">
    <location>
        <begin position="1"/>
        <end position="21"/>
    </location>
</feature>
<gene>
    <name evidence="13" type="ORF">PUN28_015872</name>
</gene>
<evidence type="ECO:0000256" key="7">
    <source>
        <dbReference type="ARBA" id="ARBA00023136"/>
    </source>
</evidence>
<dbReference type="Gene3D" id="1.20.1070.10">
    <property type="entry name" value="Rhodopsin 7-helix transmembrane proteins"/>
    <property type="match status" value="1"/>
</dbReference>
<dbReference type="AlphaFoldDB" id="A0AAW2EUZ6"/>
<evidence type="ECO:0000256" key="1">
    <source>
        <dbReference type="ARBA" id="ARBA00004127"/>
    </source>
</evidence>
<feature type="transmembrane region" description="Helical" evidence="10">
    <location>
        <begin position="638"/>
        <end position="660"/>
    </location>
</feature>
<dbReference type="Gene3D" id="2.170.180.11">
    <property type="entry name" value="Methuselah ectodomain, domain 2"/>
    <property type="match status" value="1"/>
</dbReference>
<evidence type="ECO:0000256" key="8">
    <source>
        <dbReference type="ARBA" id="ARBA00023170"/>
    </source>
</evidence>
<keyword evidence="4 11" id="KW-0732">Signal</keyword>
<protein>
    <recommendedName>
        <fullName evidence="12">G-protein coupled receptors family 2 profile 2 domain-containing protein</fullName>
    </recommendedName>
</protein>
<dbReference type="InterPro" id="IPR036272">
    <property type="entry name" value="Methuselah_N_sf"/>
</dbReference>
<dbReference type="EMBL" id="JADYXP020000018">
    <property type="protein sequence ID" value="KAL0105697.1"/>
    <property type="molecule type" value="Genomic_DNA"/>
</dbReference>
<keyword evidence="6" id="KW-0297">G-protein coupled receptor</keyword>
<dbReference type="GO" id="GO:0005886">
    <property type="term" value="C:plasma membrane"/>
    <property type="evidence" value="ECO:0007669"/>
    <property type="project" value="TreeGrafter"/>
</dbReference>
<proteinExistence type="inferred from homology"/>
<keyword evidence="7 10" id="KW-0472">Membrane</keyword>
<dbReference type="InterPro" id="IPR010596">
    <property type="entry name" value="Methuselah_N_dom"/>
</dbReference>
<dbReference type="Proteomes" id="UP001430953">
    <property type="component" value="Unassembled WGS sequence"/>
</dbReference>
<feature type="transmembrane region" description="Helical" evidence="10">
    <location>
        <begin position="457"/>
        <end position="477"/>
    </location>
</feature>
<evidence type="ECO:0000256" key="11">
    <source>
        <dbReference type="SAM" id="SignalP"/>
    </source>
</evidence>
<dbReference type="PROSITE" id="PS50261">
    <property type="entry name" value="G_PROTEIN_RECEP_F2_4"/>
    <property type="match status" value="1"/>
</dbReference>
<evidence type="ECO:0000256" key="2">
    <source>
        <dbReference type="ARBA" id="ARBA00008979"/>
    </source>
</evidence>
<dbReference type="CDD" id="cd15039">
    <property type="entry name" value="7tmB3_Methuselah-like"/>
    <property type="match status" value="1"/>
</dbReference>
<dbReference type="GO" id="GO:0008528">
    <property type="term" value="F:G protein-coupled peptide receptor activity"/>
    <property type="evidence" value="ECO:0007669"/>
    <property type="project" value="TreeGrafter"/>
</dbReference>
<comment type="similarity">
    <text evidence="2">Belongs to the G-protein coupled receptor 2 family. Mth subfamily.</text>
</comment>
<evidence type="ECO:0000256" key="6">
    <source>
        <dbReference type="ARBA" id="ARBA00023040"/>
    </source>
</evidence>
<organism evidence="13 14">
    <name type="scientific">Cardiocondyla obscurior</name>
    <dbReference type="NCBI Taxonomy" id="286306"/>
    <lineage>
        <taxon>Eukaryota</taxon>
        <taxon>Metazoa</taxon>
        <taxon>Ecdysozoa</taxon>
        <taxon>Arthropoda</taxon>
        <taxon>Hexapoda</taxon>
        <taxon>Insecta</taxon>
        <taxon>Pterygota</taxon>
        <taxon>Neoptera</taxon>
        <taxon>Endopterygota</taxon>
        <taxon>Hymenoptera</taxon>
        <taxon>Apocrita</taxon>
        <taxon>Aculeata</taxon>
        <taxon>Formicoidea</taxon>
        <taxon>Formicidae</taxon>
        <taxon>Myrmicinae</taxon>
        <taxon>Cardiocondyla</taxon>
    </lineage>
</organism>
<dbReference type="InterPro" id="IPR051384">
    <property type="entry name" value="Mth_GPCR"/>
</dbReference>
<feature type="chain" id="PRO_5043744128" description="G-protein coupled receptors family 2 profile 2 domain-containing protein" evidence="11">
    <location>
        <begin position="22"/>
        <end position="713"/>
    </location>
</feature>
<evidence type="ECO:0000313" key="14">
    <source>
        <dbReference type="Proteomes" id="UP001430953"/>
    </source>
</evidence>
<dbReference type="InterPro" id="IPR023311">
    <property type="entry name" value="Methusela_ecto_dom_2"/>
</dbReference>
<keyword evidence="3 10" id="KW-0812">Transmembrane</keyword>
<keyword evidence="9" id="KW-0807">Transducer</keyword>
<comment type="subcellular location">
    <subcellularLocation>
        <location evidence="1">Endomembrane system</location>
        <topology evidence="1">Multi-pass membrane protein</topology>
    </subcellularLocation>
</comment>
<keyword evidence="14" id="KW-1185">Reference proteome</keyword>
<comment type="caution">
    <text evidence="13">The sequence shown here is derived from an EMBL/GenBank/DDBJ whole genome shotgun (WGS) entry which is preliminary data.</text>
</comment>
<keyword evidence="8" id="KW-0675">Receptor</keyword>
<feature type="transmembrane region" description="Helical" evidence="10">
    <location>
        <begin position="386"/>
        <end position="405"/>
    </location>
</feature>
<accession>A0AAW2EUZ6</accession>
<evidence type="ECO:0000256" key="10">
    <source>
        <dbReference type="SAM" id="Phobius"/>
    </source>
</evidence>
<dbReference type="GO" id="GO:0012505">
    <property type="term" value="C:endomembrane system"/>
    <property type="evidence" value="ECO:0007669"/>
    <property type="project" value="UniProtKB-SubCell"/>
</dbReference>
<evidence type="ECO:0000256" key="5">
    <source>
        <dbReference type="ARBA" id="ARBA00022989"/>
    </source>
</evidence>